<gene>
    <name evidence="2" type="ORF">METZ01_LOCUS182886</name>
</gene>
<proteinExistence type="predicted"/>
<dbReference type="AlphaFoldDB" id="A0A382CVZ4"/>
<feature type="region of interest" description="Disordered" evidence="1">
    <location>
        <begin position="1"/>
        <end position="26"/>
    </location>
</feature>
<evidence type="ECO:0000256" key="1">
    <source>
        <dbReference type="SAM" id="MobiDB-lite"/>
    </source>
</evidence>
<dbReference type="EMBL" id="UINC01036292">
    <property type="protein sequence ID" value="SVB30032.1"/>
    <property type="molecule type" value="Genomic_DNA"/>
</dbReference>
<protein>
    <submittedName>
        <fullName evidence="2">Uncharacterized protein</fullName>
    </submittedName>
</protein>
<reference evidence="2" key="1">
    <citation type="submission" date="2018-05" db="EMBL/GenBank/DDBJ databases">
        <authorList>
            <person name="Lanie J.A."/>
            <person name="Ng W.-L."/>
            <person name="Kazmierczak K.M."/>
            <person name="Andrzejewski T.M."/>
            <person name="Davidsen T.M."/>
            <person name="Wayne K.J."/>
            <person name="Tettelin H."/>
            <person name="Glass J.I."/>
            <person name="Rusch D."/>
            <person name="Podicherti R."/>
            <person name="Tsui H.-C.T."/>
            <person name="Winkler M.E."/>
        </authorList>
    </citation>
    <scope>NUCLEOTIDE SEQUENCE</scope>
</reference>
<accession>A0A382CVZ4</accession>
<feature type="non-terminal residue" evidence="2">
    <location>
        <position position="26"/>
    </location>
</feature>
<organism evidence="2">
    <name type="scientific">marine metagenome</name>
    <dbReference type="NCBI Taxonomy" id="408172"/>
    <lineage>
        <taxon>unclassified sequences</taxon>
        <taxon>metagenomes</taxon>
        <taxon>ecological metagenomes</taxon>
    </lineage>
</organism>
<name>A0A382CVZ4_9ZZZZ</name>
<feature type="non-terminal residue" evidence="2">
    <location>
        <position position="1"/>
    </location>
</feature>
<evidence type="ECO:0000313" key="2">
    <source>
        <dbReference type="EMBL" id="SVB30032.1"/>
    </source>
</evidence>
<sequence length="26" mass="2792">WPADSGLGDCARVHGARRGREDEPAL</sequence>